<dbReference type="AlphaFoldDB" id="A0A068NWX6"/>
<evidence type="ECO:0000313" key="4">
    <source>
        <dbReference type="Proteomes" id="UP000027982"/>
    </source>
</evidence>
<evidence type="ECO:0000313" key="3">
    <source>
        <dbReference type="EMBL" id="AIE87872.1"/>
    </source>
</evidence>
<keyword evidence="2" id="KW-1133">Transmembrane helix</keyword>
<protein>
    <submittedName>
        <fullName evidence="3">Uncharacterized protein</fullName>
    </submittedName>
</protein>
<accession>A0A068NWX6</accession>
<reference evidence="3 4" key="1">
    <citation type="journal article" date="2014" name="PLoS ONE">
        <title>The first complete genome sequence of the class fimbriimonadia in the phylum armatimonadetes.</title>
        <authorList>
            <person name="Hu Z.Y."/>
            <person name="Wang Y.Z."/>
            <person name="Im W.T."/>
            <person name="Wang S.Y."/>
            <person name="Zhao G.P."/>
            <person name="Zheng H.J."/>
            <person name="Quan Z.X."/>
        </authorList>
    </citation>
    <scope>NUCLEOTIDE SEQUENCE [LARGE SCALE GENOMIC DNA]</scope>
    <source>
        <strain evidence="3">Gsoil 348</strain>
    </source>
</reference>
<keyword evidence="2" id="KW-0472">Membrane</keyword>
<sequence length="248" mass="26627">MKGIPPEIDRIMWTIAEDGNHGAADEFVQRYPLYREELLRRRETVSRLKTSGKRVKSETIPKFVPTESIRTAPAPRQVAIVSALVLAALAAASYTITSLAAPPPKPEQILAPGGSSPSNVAPKLEPRKPESPIAKSNPDTSEAVVSHQTQTPEYLKPQTLVLKKAALVDALRLIASQAKVRIEIAPGMPNPTIALEYRDTNAIEMLKDLGSKYGFTPFDQGDGSIVVYPAVDPSGTSAGPSNARRVGG</sequence>
<dbReference type="OrthoDB" id="10016584at2"/>
<evidence type="ECO:0000256" key="2">
    <source>
        <dbReference type="SAM" id="Phobius"/>
    </source>
</evidence>
<proteinExistence type="predicted"/>
<evidence type="ECO:0000256" key="1">
    <source>
        <dbReference type="SAM" id="MobiDB-lite"/>
    </source>
</evidence>
<feature type="region of interest" description="Disordered" evidence="1">
    <location>
        <begin position="102"/>
        <end position="150"/>
    </location>
</feature>
<dbReference type="STRING" id="661478.OP10G_4504"/>
<dbReference type="KEGG" id="fgi:OP10G_4504"/>
<feature type="transmembrane region" description="Helical" evidence="2">
    <location>
        <begin position="78"/>
        <end position="96"/>
    </location>
</feature>
<gene>
    <name evidence="3" type="ORF">OP10G_4504</name>
</gene>
<keyword evidence="2" id="KW-0812">Transmembrane</keyword>
<name>A0A068NWX6_FIMGI</name>
<keyword evidence="4" id="KW-1185">Reference proteome</keyword>
<dbReference type="Gene3D" id="3.55.50.30">
    <property type="match status" value="1"/>
</dbReference>
<dbReference type="HOGENOM" id="CLU_1118864_0_0_0"/>
<dbReference type="RefSeq" id="WP_025228250.1">
    <property type="nucleotide sequence ID" value="NZ_CP007139.1"/>
</dbReference>
<dbReference type="EMBL" id="CP007139">
    <property type="protein sequence ID" value="AIE87872.1"/>
    <property type="molecule type" value="Genomic_DNA"/>
</dbReference>
<dbReference type="Proteomes" id="UP000027982">
    <property type="component" value="Chromosome"/>
</dbReference>
<organism evidence="3 4">
    <name type="scientific">Fimbriimonas ginsengisoli Gsoil 348</name>
    <dbReference type="NCBI Taxonomy" id="661478"/>
    <lineage>
        <taxon>Bacteria</taxon>
        <taxon>Bacillati</taxon>
        <taxon>Armatimonadota</taxon>
        <taxon>Fimbriimonadia</taxon>
        <taxon>Fimbriimonadales</taxon>
        <taxon>Fimbriimonadaceae</taxon>
        <taxon>Fimbriimonas</taxon>
    </lineage>
</organism>